<dbReference type="GO" id="GO:0008725">
    <property type="term" value="F:DNA-3-methyladenine glycosylase activity"/>
    <property type="evidence" value="ECO:0007669"/>
    <property type="project" value="TreeGrafter"/>
</dbReference>
<evidence type="ECO:0000313" key="8">
    <source>
        <dbReference type="Proteomes" id="UP000003240"/>
    </source>
</evidence>
<comment type="similarity">
    <text evidence="2">Belongs to the alkylbase DNA glycosidase AlkA family.</text>
</comment>
<comment type="caution">
    <text evidence="7">The sequence shown here is derived from an EMBL/GenBank/DDBJ whole genome shotgun (WGS) entry which is preliminary data.</text>
</comment>
<dbReference type="PANTHER" id="PTHR43003:SF5">
    <property type="entry name" value="DNA-3-METHYLADENINE GLYCOSYLASE"/>
    <property type="match status" value="1"/>
</dbReference>
<protein>
    <recommendedName>
        <fullName evidence="3">DNA-3-methyladenine glycosylase II</fullName>
        <ecNumber evidence="3">3.2.2.21</ecNumber>
    </recommendedName>
</protein>
<feature type="domain" description="HhH-GPD" evidence="6">
    <location>
        <begin position="88"/>
        <end position="242"/>
    </location>
</feature>
<evidence type="ECO:0000256" key="4">
    <source>
        <dbReference type="ARBA" id="ARBA00022763"/>
    </source>
</evidence>
<dbReference type="InterPro" id="IPR051912">
    <property type="entry name" value="Alkylbase_DNA_Glycosylase/TA"/>
</dbReference>
<evidence type="ECO:0000256" key="2">
    <source>
        <dbReference type="ARBA" id="ARBA00010817"/>
    </source>
</evidence>
<proteinExistence type="inferred from homology"/>
<reference evidence="7 8" key="1">
    <citation type="journal article" date="2011" name="EMBO J.">
        <title>Structural diversity of bacterial flagellar motors.</title>
        <authorList>
            <person name="Chen S."/>
            <person name="Beeby M."/>
            <person name="Murphy G.E."/>
            <person name="Leadbetter J.R."/>
            <person name="Hendrixson D.R."/>
            <person name="Briegel A."/>
            <person name="Li Z."/>
            <person name="Shi J."/>
            <person name="Tocheva E.I."/>
            <person name="Muller A."/>
            <person name="Dobro M.J."/>
            <person name="Jensen G.J."/>
        </authorList>
    </citation>
    <scope>NUCLEOTIDE SEQUENCE [LARGE SCALE GENOMIC DNA]</scope>
    <source>
        <strain evidence="7 8">DSM 6540</strain>
    </source>
</reference>
<dbReference type="SMART" id="SM00478">
    <property type="entry name" value="ENDO3c"/>
    <property type="match status" value="1"/>
</dbReference>
<evidence type="ECO:0000256" key="5">
    <source>
        <dbReference type="ARBA" id="ARBA00023204"/>
    </source>
</evidence>
<dbReference type="GO" id="GO:0006285">
    <property type="term" value="P:base-excision repair, AP site formation"/>
    <property type="evidence" value="ECO:0007669"/>
    <property type="project" value="TreeGrafter"/>
</dbReference>
<organism evidence="7 8">
    <name type="scientific">Acetonema longum DSM 6540</name>
    <dbReference type="NCBI Taxonomy" id="1009370"/>
    <lineage>
        <taxon>Bacteria</taxon>
        <taxon>Bacillati</taxon>
        <taxon>Bacillota</taxon>
        <taxon>Negativicutes</taxon>
        <taxon>Acetonemataceae</taxon>
        <taxon>Acetonema</taxon>
    </lineage>
</organism>
<dbReference type="InterPro" id="IPR011257">
    <property type="entry name" value="DNA_glycosylase"/>
</dbReference>
<evidence type="ECO:0000256" key="1">
    <source>
        <dbReference type="ARBA" id="ARBA00000086"/>
    </source>
</evidence>
<keyword evidence="4" id="KW-0227">DNA damage</keyword>
<dbReference type="InterPro" id="IPR003265">
    <property type="entry name" value="HhH-GPD_domain"/>
</dbReference>
<sequence length="258" mass="30138">MSYLIYNYNDRVSCDIIMNEKVFFNKEKRKMENGKWSDSKRMYFAYGEKETEYLRQKDKRLGEVIEKIGHIYRKTDTDLFSSVIHHIIGQQISTKAQATIWQRMQNTFGTVTAGKIAITNENELQGFGMTFRKAEYIIDFSQKVQDGSFDLDGIRQKTNEEAIAALSALKGIGAWTAEMILLFCLERPDVFSFDDLAIQRGLRMVYHHRKIDRKLFEKYRRRFSPYCSVASLYLWAVAGGAVENMRDYAPKRKRVTAH</sequence>
<dbReference type="PANTHER" id="PTHR43003">
    <property type="entry name" value="DNA-3-METHYLADENINE GLYCOSYLASE"/>
    <property type="match status" value="1"/>
</dbReference>
<dbReference type="GO" id="GO:0032993">
    <property type="term" value="C:protein-DNA complex"/>
    <property type="evidence" value="ECO:0007669"/>
    <property type="project" value="TreeGrafter"/>
</dbReference>
<name>F7NNA5_9FIRM</name>
<evidence type="ECO:0000256" key="3">
    <source>
        <dbReference type="ARBA" id="ARBA00012000"/>
    </source>
</evidence>
<dbReference type="eggNOG" id="COG0122">
    <property type="taxonomic scope" value="Bacteria"/>
</dbReference>
<dbReference type="GO" id="GO:0032131">
    <property type="term" value="F:alkylated DNA binding"/>
    <property type="evidence" value="ECO:0007669"/>
    <property type="project" value="TreeGrafter"/>
</dbReference>
<gene>
    <name evidence="7" type="ORF">ALO_17950</name>
</gene>
<evidence type="ECO:0000259" key="6">
    <source>
        <dbReference type="SMART" id="SM00478"/>
    </source>
</evidence>
<dbReference type="AlphaFoldDB" id="F7NNA5"/>
<dbReference type="EC" id="3.2.2.21" evidence="3"/>
<keyword evidence="8" id="KW-1185">Reference proteome</keyword>
<dbReference type="Proteomes" id="UP000003240">
    <property type="component" value="Unassembled WGS sequence"/>
</dbReference>
<dbReference type="Gene3D" id="1.10.340.30">
    <property type="entry name" value="Hypothetical protein, domain 2"/>
    <property type="match status" value="1"/>
</dbReference>
<dbReference type="InterPro" id="IPR000035">
    <property type="entry name" value="Alkylbase_DNA_glycsylse_CS"/>
</dbReference>
<dbReference type="STRING" id="1009370.ALO_17950"/>
<dbReference type="GO" id="GO:0043916">
    <property type="term" value="F:DNA-7-methylguanine glycosylase activity"/>
    <property type="evidence" value="ECO:0007669"/>
    <property type="project" value="TreeGrafter"/>
</dbReference>
<dbReference type="Pfam" id="PF00730">
    <property type="entry name" value="HhH-GPD"/>
    <property type="match status" value="1"/>
</dbReference>
<keyword evidence="5" id="KW-0234">DNA repair</keyword>
<dbReference type="GO" id="GO:0005737">
    <property type="term" value="C:cytoplasm"/>
    <property type="evidence" value="ECO:0007669"/>
    <property type="project" value="TreeGrafter"/>
</dbReference>
<dbReference type="GO" id="GO:0006307">
    <property type="term" value="P:DNA alkylation repair"/>
    <property type="evidence" value="ECO:0007669"/>
    <property type="project" value="TreeGrafter"/>
</dbReference>
<dbReference type="SUPFAM" id="SSF48150">
    <property type="entry name" value="DNA-glycosylase"/>
    <property type="match status" value="1"/>
</dbReference>
<accession>F7NNA5</accession>
<dbReference type="Gene3D" id="1.10.1670.40">
    <property type="match status" value="1"/>
</dbReference>
<comment type="catalytic activity">
    <reaction evidence="1">
        <text>Hydrolysis of alkylated DNA, releasing 3-methyladenine, 3-methylguanine, 7-methylguanine and 7-methyladenine.</text>
        <dbReference type="EC" id="3.2.2.21"/>
    </reaction>
</comment>
<dbReference type="EMBL" id="AFGF01000211">
    <property type="protein sequence ID" value="EGO62490.1"/>
    <property type="molecule type" value="Genomic_DNA"/>
</dbReference>
<dbReference type="CDD" id="cd00056">
    <property type="entry name" value="ENDO3c"/>
    <property type="match status" value="1"/>
</dbReference>
<evidence type="ECO:0000313" key="7">
    <source>
        <dbReference type="EMBL" id="EGO62490.1"/>
    </source>
</evidence>
<dbReference type="PROSITE" id="PS00516">
    <property type="entry name" value="ALKYLBASE_DNA_GLYCOS"/>
    <property type="match status" value="1"/>
</dbReference>